<comment type="caution">
    <text evidence="1">The sequence shown here is derived from an EMBL/GenBank/DDBJ whole genome shotgun (WGS) entry which is preliminary data.</text>
</comment>
<organism evidence="1 2">
    <name type="scientific">Diversispora epigaea</name>
    <dbReference type="NCBI Taxonomy" id="1348612"/>
    <lineage>
        <taxon>Eukaryota</taxon>
        <taxon>Fungi</taxon>
        <taxon>Fungi incertae sedis</taxon>
        <taxon>Mucoromycota</taxon>
        <taxon>Glomeromycotina</taxon>
        <taxon>Glomeromycetes</taxon>
        <taxon>Diversisporales</taxon>
        <taxon>Diversisporaceae</taxon>
        <taxon>Diversispora</taxon>
    </lineage>
</organism>
<gene>
    <name evidence="1" type="ORF">Glove_310g20</name>
</gene>
<protein>
    <submittedName>
        <fullName evidence="1">Uncharacterized protein</fullName>
    </submittedName>
</protein>
<dbReference type="AlphaFoldDB" id="A0A397HRV9"/>
<name>A0A397HRV9_9GLOM</name>
<reference evidence="1 2" key="1">
    <citation type="submission" date="2018-08" db="EMBL/GenBank/DDBJ databases">
        <title>Genome and evolution of the arbuscular mycorrhizal fungus Diversispora epigaea (formerly Glomus versiforme) and its bacterial endosymbionts.</title>
        <authorList>
            <person name="Sun X."/>
            <person name="Fei Z."/>
            <person name="Harrison M."/>
        </authorList>
    </citation>
    <scope>NUCLEOTIDE SEQUENCE [LARGE SCALE GENOMIC DNA]</scope>
    <source>
        <strain evidence="1 2">IT104</strain>
    </source>
</reference>
<dbReference type="EMBL" id="PQFF01000284">
    <property type="protein sequence ID" value="RHZ65925.1"/>
    <property type="molecule type" value="Genomic_DNA"/>
</dbReference>
<accession>A0A397HRV9</accession>
<sequence>MDKYDLEYKKDLLQILSLIELPDNPDVLEDKISGGMLGEELRCFTDFDSENNLITISAS</sequence>
<proteinExistence type="predicted"/>
<evidence type="ECO:0000313" key="2">
    <source>
        <dbReference type="Proteomes" id="UP000266861"/>
    </source>
</evidence>
<dbReference type="Proteomes" id="UP000266861">
    <property type="component" value="Unassembled WGS sequence"/>
</dbReference>
<evidence type="ECO:0000313" key="1">
    <source>
        <dbReference type="EMBL" id="RHZ65925.1"/>
    </source>
</evidence>
<keyword evidence="2" id="KW-1185">Reference proteome</keyword>